<proteinExistence type="predicted"/>
<keyword evidence="1" id="KW-0732">Signal</keyword>
<dbReference type="PROSITE" id="PS51257">
    <property type="entry name" value="PROKAR_LIPOPROTEIN"/>
    <property type="match status" value="1"/>
</dbReference>
<reference evidence="2 3" key="1">
    <citation type="submission" date="2019-12" db="EMBL/GenBank/DDBJ databases">
        <title>Spirosoma sp. HMF4905 genome sequencing and assembly.</title>
        <authorList>
            <person name="Kang H."/>
            <person name="Cha I."/>
            <person name="Kim H."/>
            <person name="Joh K."/>
        </authorList>
    </citation>
    <scope>NUCLEOTIDE SEQUENCE [LARGE SCALE GENOMIC DNA]</scope>
    <source>
        <strain evidence="2 3">HMF4905</strain>
    </source>
</reference>
<dbReference type="Proteomes" id="UP000436006">
    <property type="component" value="Unassembled WGS sequence"/>
</dbReference>
<evidence type="ECO:0008006" key="4">
    <source>
        <dbReference type="Google" id="ProtNLM"/>
    </source>
</evidence>
<name>A0A7K1SLE6_9BACT</name>
<feature type="chain" id="PRO_5029649126" description="Esterase-like activity of phytase family protein" evidence="1">
    <location>
        <begin position="23"/>
        <end position="379"/>
    </location>
</feature>
<organism evidence="2 3">
    <name type="scientific">Spirosoma arboris</name>
    <dbReference type="NCBI Taxonomy" id="2682092"/>
    <lineage>
        <taxon>Bacteria</taxon>
        <taxon>Pseudomonadati</taxon>
        <taxon>Bacteroidota</taxon>
        <taxon>Cytophagia</taxon>
        <taxon>Cytophagales</taxon>
        <taxon>Cytophagaceae</taxon>
        <taxon>Spirosoma</taxon>
    </lineage>
</organism>
<feature type="signal peptide" evidence="1">
    <location>
        <begin position="1"/>
        <end position="22"/>
    </location>
</feature>
<dbReference type="EMBL" id="WPIN01000017">
    <property type="protein sequence ID" value="MVM34631.1"/>
    <property type="molecule type" value="Genomic_DNA"/>
</dbReference>
<keyword evidence="3" id="KW-1185">Reference proteome</keyword>
<evidence type="ECO:0000256" key="1">
    <source>
        <dbReference type="SAM" id="SignalP"/>
    </source>
</evidence>
<dbReference type="RefSeq" id="WP_157589452.1">
    <property type="nucleotide sequence ID" value="NZ_WPIN01000017.1"/>
</dbReference>
<evidence type="ECO:0000313" key="2">
    <source>
        <dbReference type="EMBL" id="MVM34631.1"/>
    </source>
</evidence>
<protein>
    <recommendedName>
        <fullName evidence="4">Esterase-like activity of phytase family protein</fullName>
    </recommendedName>
</protein>
<evidence type="ECO:0000313" key="3">
    <source>
        <dbReference type="Proteomes" id="UP000436006"/>
    </source>
</evidence>
<dbReference type="AlphaFoldDB" id="A0A7K1SLE6"/>
<comment type="caution">
    <text evidence="2">The sequence shown here is derived from an EMBL/GenBank/DDBJ whole genome shotgun (WGS) entry which is preliminary data.</text>
</comment>
<accession>A0A7K1SLE6</accession>
<gene>
    <name evidence="2" type="ORF">GO755_31680</name>
</gene>
<sequence length="379" mass="42560">MIFRYCTIALTALFLTFGCKTAKLPANTTSIPTATITEEGFLNCFAAGTSLNGQAVWCEASAVVFDGKNLIFANDKDMPAGQSPVFMKTLATLADSTQSPTYLTQPTFSATRKYEDFAQTPDRKFILLTTAFDRVKPGSHDWDSYNTILYWRSGDEQHPRVLAPDDTSRNSMAYRHQIARVLATSEFPGEIPYFKIEGLAATDRQLLFGIREAGKSYESFTYQAKIIGVSYRIEKNGDTERIRLLDDWKLINDFDIAKADSTLPKPLALSSLEYDPFQKRFWMLTSQEANGKLDAYLWTATSDELYANKPFTLIRDTKGQPVHTPGHKAEDLTPLDANRLLLISDDDRARTTIGSQTRQPNQAAYTILTVSSQRNRMSQ</sequence>